<dbReference type="Proteomes" id="UP001596142">
    <property type="component" value="Unassembled WGS sequence"/>
</dbReference>
<organism evidence="7 8">
    <name type="scientific">Thalassorhabdus alkalitolerans</name>
    <dbReference type="NCBI Taxonomy" id="2282697"/>
    <lineage>
        <taxon>Bacteria</taxon>
        <taxon>Bacillati</taxon>
        <taxon>Bacillota</taxon>
        <taxon>Bacilli</taxon>
        <taxon>Bacillales</taxon>
        <taxon>Bacillaceae</taxon>
        <taxon>Thalassorhabdus</taxon>
    </lineage>
</organism>
<feature type="transmembrane region" description="Helical" evidence="6">
    <location>
        <begin position="278"/>
        <end position="304"/>
    </location>
</feature>
<name>A0ABW0YM16_9BACI</name>
<reference evidence="8" key="1">
    <citation type="journal article" date="2019" name="Int. J. Syst. Evol. Microbiol.">
        <title>The Global Catalogue of Microorganisms (GCM) 10K type strain sequencing project: providing services to taxonomists for standard genome sequencing and annotation.</title>
        <authorList>
            <consortium name="The Broad Institute Genomics Platform"/>
            <consortium name="The Broad Institute Genome Sequencing Center for Infectious Disease"/>
            <person name="Wu L."/>
            <person name="Ma J."/>
        </authorList>
    </citation>
    <scope>NUCLEOTIDE SEQUENCE [LARGE SCALE GENOMIC DNA]</scope>
    <source>
        <strain evidence="8">CECT 7184</strain>
    </source>
</reference>
<comment type="caution">
    <text evidence="7">The sequence shown here is derived from an EMBL/GenBank/DDBJ whole genome shotgun (WGS) entry which is preliminary data.</text>
</comment>
<dbReference type="RefSeq" id="WP_385940744.1">
    <property type="nucleotide sequence ID" value="NZ_JBHSOZ010000004.1"/>
</dbReference>
<feature type="transmembrane region" description="Helical" evidence="6">
    <location>
        <begin position="324"/>
        <end position="354"/>
    </location>
</feature>
<dbReference type="EMBL" id="JBHSOZ010000004">
    <property type="protein sequence ID" value="MFC5713191.1"/>
    <property type="molecule type" value="Genomic_DNA"/>
</dbReference>
<proteinExistence type="inferred from homology"/>
<accession>A0ABW0YM16</accession>
<gene>
    <name evidence="7" type="primary">ytvI</name>
    <name evidence="7" type="ORF">ACFPU1_10375</name>
</gene>
<evidence type="ECO:0000256" key="4">
    <source>
        <dbReference type="ARBA" id="ARBA00022989"/>
    </source>
</evidence>
<comment type="similarity">
    <text evidence="2">Belongs to the autoinducer-2 exporter (AI-2E) (TC 2.A.86) family.</text>
</comment>
<feature type="transmembrane region" description="Helical" evidence="6">
    <location>
        <begin position="36"/>
        <end position="54"/>
    </location>
</feature>
<protein>
    <submittedName>
        <fullName evidence="7">Sporulation integral membrane protein YtvI</fullName>
    </submittedName>
</protein>
<feature type="transmembrane region" description="Helical" evidence="6">
    <location>
        <begin position="253"/>
        <end position="271"/>
    </location>
</feature>
<sequence>MTKEQGWMIFRFAGSTLTIVILIWLISQIFSLTYPFWIAAFITWMLMPLVRILQEKLRFPAGLASLIGLLTGISLIGGVITGITFLIIYGVRNFSEQLPQWFATASINIQQFFNEVVLPFWHQLTGLLDNMNSQERQTLEEGIVQLGAQLGNILGTLGQGLADWLTSVAVALPTLLVVFFFVLLSVFFLGKDWQKITKWVTIKVPESIRMRGLSFGRAMRIRVFGFLKAQFILMTITFIIVLLGLAILDIEHALTIAVVVGVAELLPYLGTGTILIPWFVYLFITGQIGLGVTLAILYGIIVIVRQLVEPKVLSSSMNLHPLAVLISLFAGLQLFGAIGLFLGPLLLVIIVILIDIGVVEDIKNFILYGWAPSKKE</sequence>
<evidence type="ECO:0000256" key="5">
    <source>
        <dbReference type="ARBA" id="ARBA00023136"/>
    </source>
</evidence>
<feature type="transmembrane region" description="Helical" evidence="6">
    <location>
        <begin position="164"/>
        <end position="189"/>
    </location>
</feature>
<keyword evidence="8" id="KW-1185">Reference proteome</keyword>
<dbReference type="InterPro" id="IPR014227">
    <property type="entry name" value="YtvI-like"/>
</dbReference>
<keyword evidence="5 6" id="KW-0472">Membrane</keyword>
<evidence type="ECO:0000256" key="2">
    <source>
        <dbReference type="ARBA" id="ARBA00009773"/>
    </source>
</evidence>
<comment type="subcellular location">
    <subcellularLocation>
        <location evidence="1">Membrane</location>
        <topology evidence="1">Multi-pass membrane protein</topology>
    </subcellularLocation>
</comment>
<keyword evidence="3 6" id="KW-0812">Transmembrane</keyword>
<feature type="transmembrane region" description="Helical" evidence="6">
    <location>
        <begin position="12"/>
        <end position="30"/>
    </location>
</feature>
<evidence type="ECO:0000313" key="8">
    <source>
        <dbReference type="Proteomes" id="UP001596142"/>
    </source>
</evidence>
<evidence type="ECO:0000313" key="7">
    <source>
        <dbReference type="EMBL" id="MFC5713191.1"/>
    </source>
</evidence>
<dbReference type="InterPro" id="IPR002549">
    <property type="entry name" value="AI-2E-like"/>
</dbReference>
<dbReference type="NCBIfam" id="TIGR02872">
    <property type="entry name" value="spore_ytvI"/>
    <property type="match status" value="1"/>
</dbReference>
<feature type="transmembrane region" description="Helical" evidence="6">
    <location>
        <begin position="223"/>
        <end position="247"/>
    </location>
</feature>
<evidence type="ECO:0000256" key="3">
    <source>
        <dbReference type="ARBA" id="ARBA00022692"/>
    </source>
</evidence>
<dbReference type="PANTHER" id="PTHR21716">
    <property type="entry name" value="TRANSMEMBRANE PROTEIN"/>
    <property type="match status" value="1"/>
</dbReference>
<dbReference type="PANTHER" id="PTHR21716:SF68">
    <property type="entry name" value="TRANSPORT PROTEIN YTVI-RELATED"/>
    <property type="match status" value="1"/>
</dbReference>
<feature type="transmembrane region" description="Helical" evidence="6">
    <location>
        <begin position="66"/>
        <end position="91"/>
    </location>
</feature>
<evidence type="ECO:0000256" key="6">
    <source>
        <dbReference type="SAM" id="Phobius"/>
    </source>
</evidence>
<keyword evidence="4 6" id="KW-1133">Transmembrane helix</keyword>
<evidence type="ECO:0000256" key="1">
    <source>
        <dbReference type="ARBA" id="ARBA00004141"/>
    </source>
</evidence>
<dbReference type="Pfam" id="PF01594">
    <property type="entry name" value="AI-2E_transport"/>
    <property type="match status" value="1"/>
</dbReference>